<proteinExistence type="inferred from homology"/>
<keyword evidence="5 7" id="KW-0964">Secreted</keyword>
<sequence>MSSFFGFNVAVKGLYTAQRNMDIINHNINNINTPGYSRQVAIQAASNPISLLNGTGMLGTGSEVLAIERIRDEYLDYKYWSENISYGEWNAKRALLADMEVTFNEPSDSGFNAVINGFYNSLHELAKDPNNDAIRALVKEQGVTFARYFNNIASHFEELQFDINNQVKTIVAEINSLGAQIAQLNKQIYSAELDGNTANDLRDQRTVLIDELSQLVNIDVNEVVVGKLPNGKDDKRMVITISGKAFVDSFDVNNLAIKQRADKLNENEDIPNLYEVLWEDGNSLMFEAENSKGCLM</sequence>
<dbReference type="GO" id="GO:0005576">
    <property type="term" value="C:extracellular region"/>
    <property type="evidence" value="ECO:0007669"/>
    <property type="project" value="UniProtKB-SubCell"/>
</dbReference>
<dbReference type="AlphaFoldDB" id="W4V3J6"/>
<reference evidence="10" key="1">
    <citation type="journal article" date="2014" name="Genome Announc.">
        <title>Draft Genome Sequence of Clostridium straminisolvens Strain JCM 21531T, Isolated from a Cellulose-Degrading Bacterial Community.</title>
        <authorList>
            <person name="Yuki M."/>
            <person name="Oshima K."/>
            <person name="Suda W."/>
            <person name="Sakamoto M."/>
            <person name="Kitamura K."/>
            <person name="Iida T."/>
            <person name="Hattori M."/>
            <person name="Ohkuma M."/>
        </authorList>
    </citation>
    <scope>NUCLEOTIDE SEQUENCE [LARGE SCALE GENOMIC DNA]</scope>
    <source>
        <strain evidence="10">JCM 21531</strain>
    </source>
</reference>
<dbReference type="Pfam" id="PF22638">
    <property type="entry name" value="FlgK_D1"/>
    <property type="match status" value="1"/>
</dbReference>
<protein>
    <recommendedName>
        <fullName evidence="4 7">Flagellar hook-associated protein 1</fullName>
        <shortName evidence="7">HAP1</shortName>
    </recommendedName>
</protein>
<evidence type="ECO:0000256" key="4">
    <source>
        <dbReference type="ARBA" id="ARBA00016244"/>
    </source>
</evidence>
<keyword evidence="10" id="KW-0969">Cilium</keyword>
<evidence type="ECO:0000256" key="6">
    <source>
        <dbReference type="ARBA" id="ARBA00023143"/>
    </source>
</evidence>
<keyword evidence="11" id="KW-1185">Reference proteome</keyword>
<evidence type="ECO:0000259" key="8">
    <source>
        <dbReference type="Pfam" id="PF00460"/>
    </source>
</evidence>
<comment type="similarity">
    <text evidence="3 7">Belongs to the flagella basal body rod proteins family.</text>
</comment>
<feature type="domain" description="Flagellar basal body rod protein N-terminal" evidence="8">
    <location>
        <begin position="7"/>
        <end position="36"/>
    </location>
</feature>
<dbReference type="Pfam" id="PF00460">
    <property type="entry name" value="Flg_bb_rod"/>
    <property type="match status" value="1"/>
</dbReference>
<dbReference type="GO" id="GO:0005198">
    <property type="term" value="F:structural molecule activity"/>
    <property type="evidence" value="ECO:0007669"/>
    <property type="project" value="UniProtKB-UniRule"/>
</dbReference>
<keyword evidence="6 7" id="KW-0975">Bacterial flagellum</keyword>
<evidence type="ECO:0000313" key="11">
    <source>
        <dbReference type="Proteomes" id="UP000019109"/>
    </source>
</evidence>
<dbReference type="GO" id="GO:0044780">
    <property type="term" value="P:bacterial-type flagellum assembly"/>
    <property type="evidence" value="ECO:0007669"/>
    <property type="project" value="InterPro"/>
</dbReference>
<name>W4V3J6_9FIRM</name>
<dbReference type="InterPro" id="IPR053927">
    <property type="entry name" value="FlgK_helical"/>
</dbReference>
<evidence type="ECO:0000313" key="10">
    <source>
        <dbReference type="EMBL" id="GAE87776.1"/>
    </source>
</evidence>
<dbReference type="Proteomes" id="UP000019109">
    <property type="component" value="Unassembled WGS sequence"/>
</dbReference>
<evidence type="ECO:0000256" key="7">
    <source>
        <dbReference type="RuleBase" id="RU362065"/>
    </source>
</evidence>
<evidence type="ECO:0000256" key="2">
    <source>
        <dbReference type="ARBA" id="ARBA00004613"/>
    </source>
</evidence>
<accession>W4V3J6</accession>
<comment type="subcellular location">
    <subcellularLocation>
        <location evidence="1 7">Bacterial flagellum</location>
    </subcellularLocation>
    <subcellularLocation>
        <location evidence="2 7">Secreted</location>
    </subcellularLocation>
</comment>
<evidence type="ECO:0000259" key="9">
    <source>
        <dbReference type="Pfam" id="PF22638"/>
    </source>
</evidence>
<keyword evidence="10" id="KW-0282">Flagellum</keyword>
<feature type="domain" description="Flagellar hook-associated protein FlgK helical" evidence="9">
    <location>
        <begin position="97"/>
        <end position="263"/>
    </location>
</feature>
<evidence type="ECO:0000256" key="1">
    <source>
        <dbReference type="ARBA" id="ARBA00004365"/>
    </source>
</evidence>
<dbReference type="PANTHER" id="PTHR30033">
    <property type="entry name" value="FLAGELLAR HOOK-ASSOCIATED PROTEIN 1"/>
    <property type="match status" value="1"/>
</dbReference>
<evidence type="ECO:0000256" key="5">
    <source>
        <dbReference type="ARBA" id="ARBA00022525"/>
    </source>
</evidence>
<dbReference type="GO" id="GO:0009424">
    <property type="term" value="C:bacterial-type flagellum hook"/>
    <property type="evidence" value="ECO:0007669"/>
    <property type="project" value="UniProtKB-UniRule"/>
</dbReference>
<dbReference type="PRINTS" id="PR01005">
    <property type="entry name" value="FLGHOOKAP1"/>
</dbReference>
<dbReference type="PANTHER" id="PTHR30033:SF1">
    <property type="entry name" value="FLAGELLAR HOOK-ASSOCIATED PROTEIN 1"/>
    <property type="match status" value="1"/>
</dbReference>
<keyword evidence="10" id="KW-0966">Cell projection</keyword>
<evidence type="ECO:0000256" key="3">
    <source>
        <dbReference type="ARBA" id="ARBA00009677"/>
    </source>
</evidence>
<dbReference type="InterPro" id="IPR001444">
    <property type="entry name" value="Flag_bb_rod_N"/>
</dbReference>
<gene>
    <name evidence="7" type="primary">flgK</name>
    <name evidence="10" type="ORF">JCM21531_1174</name>
</gene>
<dbReference type="InterPro" id="IPR002371">
    <property type="entry name" value="FlgK"/>
</dbReference>
<comment type="caution">
    <text evidence="10">The sequence shown here is derived from an EMBL/GenBank/DDBJ whole genome shotgun (WGS) entry which is preliminary data.</text>
</comment>
<dbReference type="NCBIfam" id="TIGR02492">
    <property type="entry name" value="flgK_ends"/>
    <property type="match status" value="1"/>
</dbReference>
<dbReference type="EMBL" id="BAVR01000010">
    <property type="protein sequence ID" value="GAE87776.1"/>
    <property type="molecule type" value="Genomic_DNA"/>
</dbReference>
<organism evidence="10 11">
    <name type="scientific">Acetivibrio straminisolvens JCM 21531</name>
    <dbReference type="NCBI Taxonomy" id="1294263"/>
    <lineage>
        <taxon>Bacteria</taxon>
        <taxon>Bacillati</taxon>
        <taxon>Bacillota</taxon>
        <taxon>Clostridia</taxon>
        <taxon>Eubacteriales</taxon>
        <taxon>Oscillospiraceae</taxon>
        <taxon>Acetivibrio</taxon>
    </lineage>
</organism>
<dbReference type="STRING" id="1294263.JCM21531_1174"/>